<evidence type="ECO:0000256" key="1">
    <source>
        <dbReference type="ARBA" id="ARBA00004173"/>
    </source>
</evidence>
<evidence type="ECO:0000313" key="9">
    <source>
        <dbReference type="EMBL" id="OAG08634.1"/>
    </source>
</evidence>
<sequence>MPRNLARLRFRAPKPLRPLNIARIQPEDHTTLHQRLRAHAADLSKPQTPLSLHVVVNPKWKQQPGKKPFRMSYKPHTVRDLVDPEAAAKHGQIIYVFANIKTNQVIYSLNELLDQYHLDQLPFIGKHSKPATIRPDEWKPHCVITFPVAEQGLQAFRKLREFRHLHETSWDKTNPEWIRLTPHQRMRKIMDQVANTSADLAEVLSSQQQQSVEMRKKAVEHEKKSLRLMKTMWAEAEALAKDDRDASNPKWLEQQIRNIDWQFGTKRNRDEADTKRLQAAKEGHEVRLRRVLRARKYMAKLKEVEDTAEFRKMQEEYASKAAPATGVDVEAKLKTLRRELALERDLTKVLHRSQEDAAETMGAKEAEITQLEDALIATLQADARDHPITRSILPTSFKKQHPQPFTMDVEIKWADLRDAECALGKWPAPVVHDTLVLRSSRQDVEFLNPEQYKVTVTDDVQAMLKSLEKQALEAQGLYEEPVAASETDKTGVWKYVPEVKNPFKRAEA</sequence>
<dbReference type="GO" id="GO:0005840">
    <property type="term" value="C:ribosome"/>
    <property type="evidence" value="ECO:0007669"/>
    <property type="project" value="UniProtKB-KW"/>
</dbReference>
<comment type="similarity">
    <text evidence="2">Belongs to the mitochondrion-specific ribosomal protein mL67 family.</text>
</comment>
<comment type="subcellular location">
    <subcellularLocation>
        <location evidence="1">Mitochondrion</location>
    </subcellularLocation>
</comment>
<dbReference type="Pfam" id="PF12829">
    <property type="entry name" value="Mhr1"/>
    <property type="match status" value="1"/>
</dbReference>
<evidence type="ECO:0000256" key="8">
    <source>
        <dbReference type="ARBA" id="ARBA00035185"/>
    </source>
</evidence>
<dbReference type="GO" id="GO:0003735">
    <property type="term" value="F:structural constituent of ribosome"/>
    <property type="evidence" value="ECO:0007669"/>
    <property type="project" value="TreeGrafter"/>
</dbReference>
<keyword evidence="4" id="KW-0805">Transcription regulation</keyword>
<keyword evidence="10" id="KW-1185">Reference proteome</keyword>
<name>A0A177CM51_9PLEO</name>
<evidence type="ECO:0000256" key="6">
    <source>
        <dbReference type="ARBA" id="ARBA00023163"/>
    </source>
</evidence>
<dbReference type="PANTHER" id="PTHR28184">
    <property type="entry name" value="MITOCHONDRIAL HOMOLOGOUS RECOMBINATION PROTEIN 1"/>
    <property type="match status" value="1"/>
</dbReference>
<dbReference type="STRING" id="1460663.A0A177CM51"/>
<dbReference type="Proteomes" id="UP000077069">
    <property type="component" value="Unassembled WGS sequence"/>
</dbReference>
<keyword evidence="5" id="KW-0496">Mitochondrion</keyword>
<dbReference type="InterPro" id="IPR024629">
    <property type="entry name" value="Ribosomal_mL67"/>
</dbReference>
<keyword evidence="7" id="KW-0687">Ribonucleoprotein</keyword>
<reference evidence="9 10" key="1">
    <citation type="submission" date="2016-05" db="EMBL/GenBank/DDBJ databases">
        <title>Comparative analysis of secretome profiles of manganese(II)-oxidizing ascomycete fungi.</title>
        <authorList>
            <consortium name="DOE Joint Genome Institute"/>
            <person name="Zeiner C.A."/>
            <person name="Purvine S.O."/>
            <person name="Zink E.M."/>
            <person name="Wu S."/>
            <person name="Pasa-Tolic L."/>
            <person name="Chaput D.L."/>
            <person name="Haridas S."/>
            <person name="Grigoriev I.V."/>
            <person name="Santelli C.M."/>
            <person name="Hansel C.M."/>
        </authorList>
    </citation>
    <scope>NUCLEOTIDE SEQUENCE [LARGE SCALE GENOMIC DNA]</scope>
    <source>
        <strain evidence="9 10">AP3s5-JAC2a</strain>
    </source>
</reference>
<dbReference type="GO" id="GO:0005739">
    <property type="term" value="C:mitochondrion"/>
    <property type="evidence" value="ECO:0007669"/>
    <property type="project" value="UniProtKB-SubCell"/>
</dbReference>
<evidence type="ECO:0000256" key="2">
    <source>
        <dbReference type="ARBA" id="ARBA00010741"/>
    </source>
</evidence>
<evidence type="ECO:0000256" key="4">
    <source>
        <dbReference type="ARBA" id="ARBA00023015"/>
    </source>
</evidence>
<protein>
    <recommendedName>
        <fullName evidence="8">Large ribosomal subunit protein mL67</fullName>
    </recommendedName>
</protein>
<dbReference type="EMBL" id="KV441550">
    <property type="protein sequence ID" value="OAG08634.1"/>
    <property type="molecule type" value="Genomic_DNA"/>
</dbReference>
<accession>A0A177CM51</accession>
<evidence type="ECO:0000313" key="10">
    <source>
        <dbReference type="Proteomes" id="UP000077069"/>
    </source>
</evidence>
<evidence type="ECO:0000256" key="7">
    <source>
        <dbReference type="ARBA" id="ARBA00023274"/>
    </source>
</evidence>
<proteinExistence type="inferred from homology"/>
<keyword evidence="6" id="KW-0804">Transcription</keyword>
<gene>
    <name evidence="9" type="ORF">CC84DRAFT_1257459</name>
</gene>
<dbReference type="GO" id="GO:0003697">
    <property type="term" value="F:single-stranded DNA binding"/>
    <property type="evidence" value="ECO:0007669"/>
    <property type="project" value="InterPro"/>
</dbReference>
<dbReference type="GeneID" id="28768220"/>
<dbReference type="GO" id="GO:0000150">
    <property type="term" value="F:DNA strand exchange activity"/>
    <property type="evidence" value="ECO:0007669"/>
    <property type="project" value="InterPro"/>
</dbReference>
<keyword evidence="3" id="KW-0689">Ribosomal protein</keyword>
<dbReference type="AlphaFoldDB" id="A0A177CM51"/>
<dbReference type="GO" id="GO:1990904">
    <property type="term" value="C:ribonucleoprotein complex"/>
    <property type="evidence" value="ECO:0007669"/>
    <property type="project" value="UniProtKB-KW"/>
</dbReference>
<evidence type="ECO:0000256" key="3">
    <source>
        <dbReference type="ARBA" id="ARBA00022980"/>
    </source>
</evidence>
<dbReference type="RefSeq" id="XP_018038999.1">
    <property type="nucleotide sequence ID" value="XM_018184734.1"/>
</dbReference>
<organism evidence="9 10">
    <name type="scientific">Paraphaeosphaeria sporulosa</name>
    <dbReference type="NCBI Taxonomy" id="1460663"/>
    <lineage>
        <taxon>Eukaryota</taxon>
        <taxon>Fungi</taxon>
        <taxon>Dikarya</taxon>
        <taxon>Ascomycota</taxon>
        <taxon>Pezizomycotina</taxon>
        <taxon>Dothideomycetes</taxon>
        <taxon>Pleosporomycetidae</taxon>
        <taxon>Pleosporales</taxon>
        <taxon>Massarineae</taxon>
        <taxon>Didymosphaeriaceae</taxon>
        <taxon>Paraphaeosphaeria</taxon>
    </lineage>
</organism>
<dbReference type="OrthoDB" id="5333655at2759"/>
<evidence type="ECO:0000256" key="5">
    <source>
        <dbReference type="ARBA" id="ARBA00023128"/>
    </source>
</evidence>
<dbReference type="InParanoid" id="A0A177CM51"/>
<dbReference type="PANTHER" id="PTHR28184:SF1">
    <property type="entry name" value="LARGE RIBOSOMAL SUBUNIT PROTEIN ML67"/>
    <property type="match status" value="1"/>
</dbReference>